<keyword evidence="4" id="KW-0949">S-adenosyl-L-methionine</keyword>
<dbReference type="InterPro" id="IPR029063">
    <property type="entry name" value="SAM-dependent_MTases_sf"/>
</dbReference>
<dbReference type="GO" id="GO:0032259">
    <property type="term" value="P:methylation"/>
    <property type="evidence" value="ECO:0007669"/>
    <property type="project" value="UniProtKB-KW"/>
</dbReference>
<dbReference type="EMBL" id="CAJNNV010006211">
    <property type="protein sequence ID" value="CAE8593250.1"/>
    <property type="molecule type" value="Genomic_DNA"/>
</dbReference>
<dbReference type="InterPro" id="IPR002935">
    <property type="entry name" value="SAM_O-MeTrfase"/>
</dbReference>
<dbReference type="AlphaFoldDB" id="A0A813E5Q2"/>
<dbReference type="OrthoDB" id="7403325at2759"/>
<evidence type="ECO:0000256" key="2">
    <source>
        <dbReference type="ARBA" id="ARBA00022603"/>
    </source>
</evidence>
<organism evidence="7 8">
    <name type="scientific">Polarella glacialis</name>
    <name type="common">Dinoflagellate</name>
    <dbReference type="NCBI Taxonomy" id="89957"/>
    <lineage>
        <taxon>Eukaryota</taxon>
        <taxon>Sar</taxon>
        <taxon>Alveolata</taxon>
        <taxon>Dinophyceae</taxon>
        <taxon>Suessiales</taxon>
        <taxon>Suessiaceae</taxon>
        <taxon>Polarella</taxon>
    </lineage>
</organism>
<evidence type="ECO:0000256" key="3">
    <source>
        <dbReference type="ARBA" id="ARBA00022679"/>
    </source>
</evidence>
<keyword evidence="2" id="KW-0489">Methyltransferase</keyword>
<comment type="similarity">
    <text evidence="6">Belongs to the class I-like SAM-binding methyltransferase superfamily. Cation-dependent O-methyltransferase family.</text>
</comment>
<dbReference type="GO" id="GO:0006584">
    <property type="term" value="P:catecholamine metabolic process"/>
    <property type="evidence" value="ECO:0007669"/>
    <property type="project" value="UniProtKB-KW"/>
</dbReference>
<comment type="caution">
    <text evidence="7">The sequence shown here is derived from an EMBL/GenBank/DDBJ whole genome shotgun (WGS) entry which is preliminary data.</text>
</comment>
<dbReference type="PANTHER" id="PTHR43836">
    <property type="entry name" value="CATECHOL O-METHYLTRANSFERASE 1-RELATED"/>
    <property type="match status" value="1"/>
</dbReference>
<evidence type="ECO:0000256" key="4">
    <source>
        <dbReference type="ARBA" id="ARBA00022691"/>
    </source>
</evidence>
<keyword evidence="5" id="KW-0128">Catecholamine metabolism</keyword>
<evidence type="ECO:0000256" key="6">
    <source>
        <dbReference type="ARBA" id="ARBA00023453"/>
    </source>
</evidence>
<keyword evidence="3" id="KW-0808">Transferase</keyword>
<proteinExistence type="inferred from homology"/>
<accession>A0A813E5Q2</accession>
<evidence type="ECO:0000313" key="7">
    <source>
        <dbReference type="EMBL" id="CAE8593250.1"/>
    </source>
</evidence>
<dbReference type="EC" id="2.1.1.6" evidence="1"/>
<name>A0A813E5Q2_POLGL</name>
<dbReference type="PANTHER" id="PTHR43836:SF2">
    <property type="entry name" value="CATECHOL O-METHYLTRANSFERASE 1-RELATED"/>
    <property type="match status" value="1"/>
</dbReference>
<dbReference type="Gene3D" id="3.40.50.150">
    <property type="entry name" value="Vaccinia Virus protein VP39"/>
    <property type="match status" value="1"/>
</dbReference>
<dbReference type="PROSITE" id="PS51682">
    <property type="entry name" value="SAM_OMT_I"/>
    <property type="match status" value="1"/>
</dbReference>
<protein>
    <recommendedName>
        <fullName evidence="1">catechol O-methyltransferase</fullName>
        <ecNumber evidence="1">2.1.1.6</ecNumber>
    </recommendedName>
</protein>
<evidence type="ECO:0000256" key="5">
    <source>
        <dbReference type="ARBA" id="ARBA00022939"/>
    </source>
</evidence>
<keyword evidence="8" id="KW-1185">Reference proteome</keyword>
<evidence type="ECO:0000313" key="8">
    <source>
        <dbReference type="Proteomes" id="UP000654075"/>
    </source>
</evidence>
<evidence type="ECO:0000256" key="1">
    <source>
        <dbReference type="ARBA" id="ARBA00012880"/>
    </source>
</evidence>
<reference evidence="7" key="1">
    <citation type="submission" date="2021-02" db="EMBL/GenBank/DDBJ databases">
        <authorList>
            <person name="Dougan E. K."/>
            <person name="Rhodes N."/>
            <person name="Thang M."/>
            <person name="Chan C."/>
        </authorList>
    </citation>
    <scope>NUCLEOTIDE SEQUENCE</scope>
</reference>
<dbReference type="Proteomes" id="UP000654075">
    <property type="component" value="Unassembled WGS sequence"/>
</dbReference>
<dbReference type="GO" id="GO:0016206">
    <property type="term" value="F:catechol O-methyltransferase activity"/>
    <property type="evidence" value="ECO:0007669"/>
    <property type="project" value="UniProtKB-EC"/>
</dbReference>
<dbReference type="SUPFAM" id="SSF53335">
    <property type="entry name" value="S-adenosyl-L-methionine-dependent methyltransferases"/>
    <property type="match status" value="1"/>
</dbReference>
<sequence length="410" mass="46229">MRFGDGHTMFWALERGLDFTSLWLEFDSWVAGRPATDVLDLGIMLPGCEALRDAHREQRVWQLICSLSTLRRDVQEIVSGVTGNARNPLAYIDKQSVGIDFLGAQVARHGGHAQHKLAMLVQHVEAVLSRGPRVADDVLEAIVEFSMKKFNYWLKVAADVKGTLLNYALDHAKAAQGRVRMELGAYVGYSGLRLSGAVRAERVRPEAWRVLSLEVDPLHVCIARHMLNLGERSGLAEVRTGQVRDLLPKVVDDFGQLSVGLVFMDHRGTRFHEELRLFEREAMLCTQADIICDNVLHPGAPVFLWEETRPGSNRRATVWSLPEFGGEGCIEDWMAFERYEPRQPRSSSMRDPSIGVTKTKGAVQLLLFLSLFIVVLFQKNRQISSNNRTLNYLLIVPHLKQPTLQLILDQ</sequence>
<gene>
    <name evidence="7" type="ORF">PGLA1383_LOCUS11849</name>
</gene>